<dbReference type="CTD" id="49638"/>
<organism evidence="2 3">
    <name type="scientific">Spodoptera frugiperda</name>
    <name type="common">Fall armyworm</name>
    <dbReference type="NCBI Taxonomy" id="7108"/>
    <lineage>
        <taxon>Eukaryota</taxon>
        <taxon>Metazoa</taxon>
        <taxon>Ecdysozoa</taxon>
        <taxon>Arthropoda</taxon>
        <taxon>Hexapoda</taxon>
        <taxon>Insecta</taxon>
        <taxon>Pterygota</taxon>
        <taxon>Neoptera</taxon>
        <taxon>Endopterygota</taxon>
        <taxon>Lepidoptera</taxon>
        <taxon>Glossata</taxon>
        <taxon>Ditrysia</taxon>
        <taxon>Noctuoidea</taxon>
        <taxon>Noctuidae</taxon>
        <taxon>Amphipyrinae</taxon>
        <taxon>Spodoptera</taxon>
    </lineage>
</organism>
<dbReference type="GeneID" id="118272116"/>
<proteinExistence type="predicted"/>
<gene>
    <name evidence="3" type="primary">LOC118272116</name>
</gene>
<accession>A0A9R0EM86</accession>
<name>A0A9R0EM86_SPOFR</name>
<evidence type="ECO:0000313" key="2">
    <source>
        <dbReference type="Proteomes" id="UP000829999"/>
    </source>
</evidence>
<evidence type="ECO:0000313" key="3">
    <source>
        <dbReference type="RefSeq" id="XP_035444353.1"/>
    </source>
</evidence>
<dbReference type="AlphaFoldDB" id="A0A9R0EM86"/>
<sequence length="107" mass="11096">MWALPVLRTRSYLAAVEFHAHAASLGSLSPCDLYLVNLGSVVRCETSIRTPPSRATVILRTSSAAAPALERKRWLAVVGAVAKDANCAQNASSSASTASVGSPSPTT</sequence>
<dbReference type="Proteomes" id="UP000829999">
    <property type="component" value="Chromosome 5"/>
</dbReference>
<evidence type="ECO:0000256" key="1">
    <source>
        <dbReference type="SAM" id="MobiDB-lite"/>
    </source>
</evidence>
<protein>
    <submittedName>
        <fullName evidence="3">Uncharacterized protein LOC118272116 isoform X1</fullName>
    </submittedName>
</protein>
<dbReference type="OrthoDB" id="7429027at2759"/>
<dbReference type="RefSeq" id="XP_035444353.1">
    <property type="nucleotide sequence ID" value="XM_035588460.2"/>
</dbReference>
<feature type="region of interest" description="Disordered" evidence="1">
    <location>
        <begin position="87"/>
        <end position="107"/>
    </location>
</feature>
<keyword evidence="2" id="KW-1185">Reference proteome</keyword>
<reference evidence="3" key="1">
    <citation type="submission" date="2025-08" db="UniProtKB">
        <authorList>
            <consortium name="RefSeq"/>
        </authorList>
    </citation>
    <scope>IDENTIFICATION</scope>
    <source>
        <tissue evidence="3">Whole larval tissue</tissue>
    </source>
</reference>
<feature type="compositionally biased region" description="Low complexity" evidence="1">
    <location>
        <begin position="91"/>
        <end position="107"/>
    </location>
</feature>